<evidence type="ECO:0000256" key="3">
    <source>
        <dbReference type="SAM" id="MobiDB-lite"/>
    </source>
</evidence>
<dbReference type="EMBL" id="SCKG01000020">
    <property type="protein sequence ID" value="TDG98970.1"/>
    <property type="molecule type" value="Genomic_DNA"/>
</dbReference>
<dbReference type="PANTHER" id="PTHR23166">
    <property type="entry name" value="FILAMIN/GPBP-INTERACTING PROTEIN"/>
    <property type="match status" value="1"/>
</dbReference>
<name>A0A484C4S7_PERFV</name>
<dbReference type="Proteomes" id="UP000295070">
    <property type="component" value="Chromosome 20"/>
</dbReference>
<gene>
    <name evidence="4" type="ORF">EPR50_G00205730</name>
</gene>
<protein>
    <submittedName>
        <fullName evidence="4">Uncharacterized protein</fullName>
    </submittedName>
</protein>
<dbReference type="InterPro" id="IPR050719">
    <property type="entry name" value="Cortactin-Actin_Reg"/>
</dbReference>
<dbReference type="AlphaFoldDB" id="A0A484C4S7"/>
<evidence type="ECO:0000256" key="2">
    <source>
        <dbReference type="SAM" id="Coils"/>
    </source>
</evidence>
<feature type="compositionally biased region" description="Basic and acidic residues" evidence="3">
    <location>
        <begin position="118"/>
        <end position="144"/>
    </location>
</feature>
<evidence type="ECO:0000313" key="4">
    <source>
        <dbReference type="EMBL" id="TDG98970.1"/>
    </source>
</evidence>
<sequence>MKRTTALKSLQEDNKVKELTQEVERLKNRLKQMEIVEEDLKNSEYKNGELHEKFQMGQNRARQLSEQVEQLSCAEKVLENSKAENEEIIVKGGFRKDKLKYRSAATVSEPSSPKHRNRELSPQHKRERETKLRSKDHSHSEEISPKSVRRPLSPAHKRSHVLLCKHILY</sequence>
<feature type="coiled-coil region" evidence="2">
    <location>
        <begin position="9"/>
        <end position="84"/>
    </location>
</feature>
<organism evidence="4 5">
    <name type="scientific">Perca flavescens</name>
    <name type="common">American yellow perch</name>
    <name type="synonym">Morone flavescens</name>
    <dbReference type="NCBI Taxonomy" id="8167"/>
    <lineage>
        <taxon>Eukaryota</taxon>
        <taxon>Metazoa</taxon>
        <taxon>Chordata</taxon>
        <taxon>Craniata</taxon>
        <taxon>Vertebrata</taxon>
        <taxon>Euteleostomi</taxon>
        <taxon>Actinopterygii</taxon>
        <taxon>Neopterygii</taxon>
        <taxon>Teleostei</taxon>
        <taxon>Neoteleostei</taxon>
        <taxon>Acanthomorphata</taxon>
        <taxon>Eupercaria</taxon>
        <taxon>Perciformes</taxon>
        <taxon>Percoidei</taxon>
        <taxon>Percidae</taxon>
        <taxon>Percinae</taxon>
        <taxon>Perca</taxon>
    </lineage>
</organism>
<evidence type="ECO:0000313" key="5">
    <source>
        <dbReference type="Proteomes" id="UP000295070"/>
    </source>
</evidence>
<dbReference type="PANTHER" id="PTHR23166:SF7">
    <property type="entry name" value="LEUCINE ZIPPER PROTEIN 1"/>
    <property type="match status" value="1"/>
</dbReference>
<evidence type="ECO:0000256" key="1">
    <source>
        <dbReference type="ARBA" id="ARBA00023054"/>
    </source>
</evidence>
<accession>A0A484C4S7</accession>
<keyword evidence="1 2" id="KW-0175">Coiled coil</keyword>
<reference evidence="4 5" key="1">
    <citation type="submission" date="2019-01" db="EMBL/GenBank/DDBJ databases">
        <title>A chromosome-scale genome assembly of the yellow perch, Perca flavescens.</title>
        <authorList>
            <person name="Feron R."/>
            <person name="Morvezen R."/>
            <person name="Bestin A."/>
            <person name="Haffray P."/>
            <person name="Klopp C."/>
            <person name="Zahm M."/>
            <person name="Cabau C."/>
            <person name="Roques C."/>
            <person name="Donnadieu C."/>
            <person name="Bouchez O."/>
            <person name="Christie M."/>
            <person name="Larson W."/>
            <person name="Guiguen Y."/>
        </authorList>
    </citation>
    <scope>NUCLEOTIDE SEQUENCE [LARGE SCALE GENOMIC DNA]</scope>
    <source>
        <strain evidence="4">YP-PL-M2</strain>
        <tissue evidence="4">Blood</tissue>
    </source>
</reference>
<keyword evidence="5" id="KW-1185">Reference proteome</keyword>
<proteinExistence type="predicted"/>
<feature type="region of interest" description="Disordered" evidence="3">
    <location>
        <begin position="101"/>
        <end position="156"/>
    </location>
</feature>
<comment type="caution">
    <text evidence="4">The sequence shown here is derived from an EMBL/GenBank/DDBJ whole genome shotgun (WGS) entry which is preliminary data.</text>
</comment>